<dbReference type="RefSeq" id="WP_191804168.1">
    <property type="nucleotide sequence ID" value="NZ_JACSPN010000044.1"/>
</dbReference>
<reference evidence="1 2" key="1">
    <citation type="submission" date="2020-08" db="EMBL/GenBank/DDBJ databases">
        <title>A Genomic Blueprint of the Chicken Gut Microbiome.</title>
        <authorList>
            <person name="Gilroy R."/>
            <person name="Ravi A."/>
            <person name="Getino M."/>
            <person name="Pursley I."/>
            <person name="Horton D.L."/>
            <person name="Alikhan N.-F."/>
            <person name="Baker D."/>
            <person name="Gharbi K."/>
            <person name="Hall N."/>
            <person name="Watson M."/>
            <person name="Adriaenssens E.M."/>
            <person name="Foster-Nyarko E."/>
            <person name="Jarju S."/>
            <person name="Secka A."/>
            <person name="Antonio M."/>
            <person name="Oren A."/>
            <person name="Chaudhuri R."/>
            <person name="La Ragione R.M."/>
            <person name="Hildebrand F."/>
            <person name="Pallen M.J."/>
        </authorList>
    </citation>
    <scope>NUCLEOTIDE SEQUENCE [LARGE SCALE GENOMIC DNA]</scope>
    <source>
        <strain evidence="1 2">Sa1BUA8</strain>
    </source>
</reference>
<protein>
    <submittedName>
        <fullName evidence="1">Uncharacterized protein</fullName>
    </submittedName>
</protein>
<dbReference type="AlphaFoldDB" id="A0A9D5UKU4"/>
<evidence type="ECO:0000313" key="2">
    <source>
        <dbReference type="Proteomes" id="UP000822993"/>
    </source>
</evidence>
<name>A0A9D5UKU4_9CELL</name>
<dbReference type="Proteomes" id="UP000822993">
    <property type="component" value="Unassembled WGS sequence"/>
</dbReference>
<sequence length="188" mass="20517">MPRIVDFDTTAPAEWIGWRTGCGTLAEEAMAQLEGPDEVVAHRLDAVRALEKELIDQSLLAGGLWMLDPLGPPVAQFSLGLLTVDPDLNLTPQRLMRKIRRPEKVRGTRVFDYSTAAGEVSSGPAVVQVEVRGDQDGQVRSCISQTIFPRGTSDLMRFEYVTHLPGAFVALSKEAIDIGESLTVEIGE</sequence>
<gene>
    <name evidence="1" type="ORF">H9623_18860</name>
</gene>
<organism evidence="1 2">
    <name type="scientific">Oerskovia douganii</name>
    <dbReference type="NCBI Taxonomy" id="2762210"/>
    <lineage>
        <taxon>Bacteria</taxon>
        <taxon>Bacillati</taxon>
        <taxon>Actinomycetota</taxon>
        <taxon>Actinomycetes</taxon>
        <taxon>Micrococcales</taxon>
        <taxon>Cellulomonadaceae</taxon>
        <taxon>Oerskovia</taxon>
    </lineage>
</organism>
<accession>A0A9D5UKU4</accession>
<keyword evidence="2" id="KW-1185">Reference proteome</keyword>
<proteinExistence type="predicted"/>
<comment type="caution">
    <text evidence="1">The sequence shown here is derived from an EMBL/GenBank/DDBJ whole genome shotgun (WGS) entry which is preliminary data.</text>
</comment>
<evidence type="ECO:0000313" key="1">
    <source>
        <dbReference type="EMBL" id="MBE7702357.1"/>
    </source>
</evidence>
<dbReference type="EMBL" id="JACSPN010000044">
    <property type="protein sequence ID" value="MBE7702357.1"/>
    <property type="molecule type" value="Genomic_DNA"/>
</dbReference>